<evidence type="ECO:0000313" key="2">
    <source>
        <dbReference type="Proteomes" id="UP000300142"/>
    </source>
</evidence>
<reference evidence="2" key="1">
    <citation type="submission" date="2019-02" db="EMBL/GenBank/DDBJ databases">
        <title>Draft genome sequence of Sphaerospermopsis reniformis NIES-1949.</title>
        <authorList>
            <person name="Yamaguchi H."/>
            <person name="Suzuki S."/>
            <person name="Kawachi M."/>
        </authorList>
    </citation>
    <scope>NUCLEOTIDE SEQUENCE [LARGE SCALE GENOMIC DNA]</scope>
    <source>
        <strain evidence="2">NIES-1949</strain>
    </source>
</reference>
<organism evidence="1 2">
    <name type="scientific">Sphaerospermopsis reniformis</name>
    <dbReference type="NCBI Taxonomy" id="531300"/>
    <lineage>
        <taxon>Bacteria</taxon>
        <taxon>Bacillati</taxon>
        <taxon>Cyanobacteriota</taxon>
        <taxon>Cyanophyceae</taxon>
        <taxon>Nostocales</taxon>
        <taxon>Aphanizomenonaceae</taxon>
        <taxon>Sphaerospermopsis</taxon>
    </lineage>
</organism>
<comment type="caution">
    <text evidence="1">The sequence shown here is derived from an EMBL/GenBank/DDBJ whole genome shotgun (WGS) entry which is preliminary data.</text>
</comment>
<dbReference type="EMBL" id="BJCE01000260">
    <property type="protein sequence ID" value="GCL39469.1"/>
    <property type="molecule type" value="Genomic_DNA"/>
</dbReference>
<gene>
    <name evidence="1" type="ORF">SR1949_45950</name>
</gene>
<dbReference type="RefSeq" id="WP_137669041.1">
    <property type="nucleotide sequence ID" value="NZ_BJCE01000260.1"/>
</dbReference>
<keyword evidence="2" id="KW-1185">Reference proteome</keyword>
<dbReference type="Proteomes" id="UP000300142">
    <property type="component" value="Unassembled WGS sequence"/>
</dbReference>
<sequence length="248" mass="29084">MQIIERYIIQKSYPHKQEIDDLCFCAKNLYSYANFYIYQSFILKHKYLDVNFLEKQLKNFQADLALSTQVVKKYLLGLDFNLLNLLTAIKIYKENKPEFLGIDKLLKYQHQEKSRQLLVYIDQIVSKSKMKADLIHLSPNHICIPTVVDYFCLHRVRNVPNIDHDVVEVVYEKEELDYDLKQDAIAAINVGRDNLAALTANQPRFVQVIIKGQIIKSINRYYNQQKAKLKSLLPARKQTSKLLMLMVV</sequence>
<protein>
    <submittedName>
        <fullName evidence="1">Transposase</fullName>
    </submittedName>
</protein>
<name>A0A480A3R7_9CYAN</name>
<accession>A0A480A3R7</accession>
<dbReference type="AlphaFoldDB" id="A0A480A3R7"/>
<proteinExistence type="predicted"/>
<evidence type="ECO:0000313" key="1">
    <source>
        <dbReference type="EMBL" id="GCL39469.1"/>
    </source>
</evidence>